<reference evidence="10 11" key="1">
    <citation type="submission" date="2020-10" db="EMBL/GenBank/DDBJ databases">
        <title>Complete genome sequence of Paludibaculum fermentans P105T, a facultatively anaerobic acidobacterium capable of dissimilatory Fe(III) reduction.</title>
        <authorList>
            <person name="Dedysh S.N."/>
            <person name="Beletsky A.V."/>
            <person name="Kulichevskaya I.S."/>
            <person name="Mardanov A.V."/>
            <person name="Ravin N.V."/>
        </authorList>
    </citation>
    <scope>NUCLEOTIDE SEQUENCE [LARGE SCALE GENOMIC DNA]</scope>
    <source>
        <strain evidence="10 11">P105</strain>
    </source>
</reference>
<dbReference type="KEGG" id="pfer:IRI77_30480"/>
<gene>
    <name evidence="10" type="ORF">IRI77_30480</name>
</gene>
<evidence type="ECO:0000256" key="6">
    <source>
        <dbReference type="SAM" id="SignalP"/>
    </source>
</evidence>
<evidence type="ECO:0000256" key="2">
    <source>
        <dbReference type="ARBA" id="ARBA00022692"/>
    </source>
</evidence>
<evidence type="ECO:0000256" key="1">
    <source>
        <dbReference type="ARBA" id="ARBA00004141"/>
    </source>
</evidence>
<dbReference type="GO" id="GO:0016020">
    <property type="term" value="C:membrane"/>
    <property type="evidence" value="ECO:0007669"/>
    <property type="project" value="UniProtKB-SubCell"/>
</dbReference>
<protein>
    <submittedName>
        <fullName evidence="10">Nodulation protein NfeD</fullName>
    </submittedName>
</protein>
<dbReference type="InterPro" id="IPR056738">
    <property type="entry name" value="NfeD1b_N"/>
</dbReference>
<dbReference type="PANTHER" id="PTHR33507:SF4">
    <property type="entry name" value="NODULATION COMPETITIVENESS PROTEIN NFED"/>
    <property type="match status" value="1"/>
</dbReference>
<dbReference type="RefSeq" id="WP_194448728.1">
    <property type="nucleotide sequence ID" value="NZ_CP063849.1"/>
</dbReference>
<keyword evidence="11" id="KW-1185">Reference proteome</keyword>
<keyword evidence="4 5" id="KW-0472">Membrane</keyword>
<feature type="transmembrane region" description="Helical" evidence="5">
    <location>
        <begin position="306"/>
        <end position="323"/>
    </location>
</feature>
<dbReference type="PANTHER" id="PTHR33507">
    <property type="entry name" value="INNER MEMBRANE PROTEIN YBBJ"/>
    <property type="match status" value="1"/>
</dbReference>
<name>A0A7S7NPS7_PALFE</name>
<dbReference type="EMBL" id="CP063849">
    <property type="protein sequence ID" value="QOY87059.1"/>
    <property type="molecule type" value="Genomic_DNA"/>
</dbReference>
<dbReference type="InterPro" id="IPR056739">
    <property type="entry name" value="NfeD_membrane"/>
</dbReference>
<dbReference type="Proteomes" id="UP000593892">
    <property type="component" value="Chromosome"/>
</dbReference>
<evidence type="ECO:0000313" key="11">
    <source>
        <dbReference type="Proteomes" id="UP000593892"/>
    </source>
</evidence>
<keyword evidence="6" id="KW-0732">Signal</keyword>
<evidence type="ECO:0000259" key="9">
    <source>
        <dbReference type="Pfam" id="PF25145"/>
    </source>
</evidence>
<sequence>MSSTLPLAALLLLSAVRPADASCVVTLDVDSVVHPVTVDLIDRSLIEARNRHCSLLLLRLNTPGGYLEATRSITELIISSTIPVAVYVSPGGGRAASAGFLILQAADIAVMAPGTHTGAAHPISLVGTPDEVMKKKLENDTAAALRTLTDRRGRNSALAQKAVLESVSFTDQEALSGHLIDFIARNDRDLLTQLATRPIRRFDMSTLTLDLHDAELIPYQSSVRQRIQLALSDPNIALALTLLGALCLYIEFSTPGLFLPGVAGALMLLTGLFSLSVLPLSWSGAALLLLAVAFFGLELKFPTHGVLGAGGAVAMVFGALLLVDSPLPELRVHLSTALALVLPFTAITAFLVAIAVRARLSAPATGRETYLGARAVTLSPLQPEGQILFHGEIWRARSTEPLPAGASVRITSIDGLTLDVEAQPPGD</sequence>
<dbReference type="Pfam" id="PF24961">
    <property type="entry name" value="NfeD_membrane"/>
    <property type="match status" value="1"/>
</dbReference>
<feature type="chain" id="PRO_5032705856" evidence="6">
    <location>
        <begin position="22"/>
        <end position="427"/>
    </location>
</feature>
<feature type="domain" description="NfeD1b N-terminal" evidence="9">
    <location>
        <begin position="26"/>
        <end position="185"/>
    </location>
</feature>
<comment type="subcellular location">
    <subcellularLocation>
        <location evidence="1">Membrane</location>
        <topology evidence="1">Multi-pass membrane protein</topology>
    </subcellularLocation>
</comment>
<feature type="transmembrane region" description="Helical" evidence="5">
    <location>
        <begin position="281"/>
        <end position="299"/>
    </location>
</feature>
<dbReference type="Gene3D" id="3.90.226.10">
    <property type="entry name" value="2-enoyl-CoA Hydratase, Chain A, domain 1"/>
    <property type="match status" value="1"/>
</dbReference>
<evidence type="ECO:0000256" key="5">
    <source>
        <dbReference type="SAM" id="Phobius"/>
    </source>
</evidence>
<feature type="domain" description="NfeD integral membrane" evidence="8">
    <location>
        <begin position="235"/>
        <end position="353"/>
    </location>
</feature>
<dbReference type="Pfam" id="PF25145">
    <property type="entry name" value="NfeD1b_N"/>
    <property type="match status" value="1"/>
</dbReference>
<feature type="domain" description="NfeD-like C-terminal" evidence="7">
    <location>
        <begin position="368"/>
        <end position="421"/>
    </location>
</feature>
<evidence type="ECO:0000259" key="7">
    <source>
        <dbReference type="Pfam" id="PF01957"/>
    </source>
</evidence>
<dbReference type="SUPFAM" id="SSF141322">
    <property type="entry name" value="NfeD domain-like"/>
    <property type="match status" value="1"/>
</dbReference>
<keyword evidence="2 5" id="KW-0812">Transmembrane</keyword>
<dbReference type="Pfam" id="PF01957">
    <property type="entry name" value="NfeD"/>
    <property type="match status" value="1"/>
</dbReference>
<dbReference type="AlphaFoldDB" id="A0A7S7NPS7"/>
<accession>A0A7S7NPS7</accession>
<proteinExistence type="predicted"/>
<dbReference type="CDD" id="cd07020">
    <property type="entry name" value="Clp_protease_NfeD_1"/>
    <property type="match status" value="1"/>
</dbReference>
<evidence type="ECO:0000256" key="3">
    <source>
        <dbReference type="ARBA" id="ARBA00022989"/>
    </source>
</evidence>
<feature type="signal peptide" evidence="6">
    <location>
        <begin position="1"/>
        <end position="21"/>
    </location>
</feature>
<organism evidence="10 11">
    <name type="scientific">Paludibaculum fermentans</name>
    <dbReference type="NCBI Taxonomy" id="1473598"/>
    <lineage>
        <taxon>Bacteria</taxon>
        <taxon>Pseudomonadati</taxon>
        <taxon>Acidobacteriota</taxon>
        <taxon>Terriglobia</taxon>
        <taxon>Bryobacterales</taxon>
        <taxon>Bryobacteraceae</taxon>
        <taxon>Paludibaculum</taxon>
    </lineage>
</organism>
<evidence type="ECO:0000313" key="10">
    <source>
        <dbReference type="EMBL" id="QOY87059.1"/>
    </source>
</evidence>
<dbReference type="Gene3D" id="2.40.50.140">
    <property type="entry name" value="Nucleic acid-binding proteins"/>
    <property type="match status" value="1"/>
</dbReference>
<dbReference type="InterPro" id="IPR012340">
    <property type="entry name" value="NA-bd_OB-fold"/>
</dbReference>
<evidence type="ECO:0000256" key="4">
    <source>
        <dbReference type="ARBA" id="ARBA00023136"/>
    </source>
</evidence>
<dbReference type="InterPro" id="IPR029045">
    <property type="entry name" value="ClpP/crotonase-like_dom_sf"/>
</dbReference>
<dbReference type="SUPFAM" id="SSF52096">
    <property type="entry name" value="ClpP/crotonase"/>
    <property type="match status" value="1"/>
</dbReference>
<dbReference type="InterPro" id="IPR052165">
    <property type="entry name" value="Membrane_assoc_protease"/>
</dbReference>
<evidence type="ECO:0000259" key="8">
    <source>
        <dbReference type="Pfam" id="PF24961"/>
    </source>
</evidence>
<feature type="transmembrane region" description="Helical" evidence="5">
    <location>
        <begin position="335"/>
        <end position="356"/>
    </location>
</feature>
<keyword evidence="3 5" id="KW-1133">Transmembrane helix</keyword>
<dbReference type="InterPro" id="IPR002810">
    <property type="entry name" value="NfeD-like_C"/>
</dbReference>